<feature type="chain" id="PRO_5023103637" evidence="2">
    <location>
        <begin position="21"/>
        <end position="122"/>
    </location>
</feature>
<dbReference type="EMBL" id="VOLT01000018">
    <property type="protein sequence ID" value="TWX63689.1"/>
    <property type="molecule type" value="Genomic_DNA"/>
</dbReference>
<reference evidence="3 4" key="1">
    <citation type="submission" date="2019-07" db="EMBL/GenBank/DDBJ databases">
        <title>Genomes of sea-ice associated Colwellia species.</title>
        <authorList>
            <person name="Bowman J.P."/>
        </authorList>
    </citation>
    <scope>NUCLEOTIDE SEQUENCE [LARGE SCALE GENOMIC DNA]</scope>
    <source>
        <strain evidence="3 4">ACAM 459</strain>
    </source>
</reference>
<accession>A0A5C6Q4G8</accession>
<dbReference type="AlphaFoldDB" id="A0A5C6Q4G8"/>
<keyword evidence="2" id="KW-0732">Signal</keyword>
<keyword evidence="1" id="KW-0175">Coiled coil</keyword>
<feature type="signal peptide" evidence="2">
    <location>
        <begin position="1"/>
        <end position="20"/>
    </location>
</feature>
<protein>
    <submittedName>
        <fullName evidence="3">Carbohydrate porin</fullName>
    </submittedName>
</protein>
<proteinExistence type="predicted"/>
<keyword evidence="4" id="KW-1185">Reference proteome</keyword>
<evidence type="ECO:0000256" key="1">
    <source>
        <dbReference type="SAM" id="Coils"/>
    </source>
</evidence>
<gene>
    <name evidence="3" type="ORF">ESZ36_21660</name>
</gene>
<feature type="non-terminal residue" evidence="3">
    <location>
        <position position="122"/>
    </location>
</feature>
<evidence type="ECO:0000313" key="4">
    <source>
        <dbReference type="Proteomes" id="UP000321822"/>
    </source>
</evidence>
<comment type="caution">
    <text evidence="3">The sequence shown here is derived from an EMBL/GenBank/DDBJ whole genome shotgun (WGS) entry which is preliminary data.</text>
</comment>
<feature type="coiled-coil region" evidence="1">
    <location>
        <begin position="23"/>
        <end position="50"/>
    </location>
</feature>
<name>A0A5C6Q4G8_9GAMM</name>
<organism evidence="3 4">
    <name type="scientific">Colwellia demingiae</name>
    <dbReference type="NCBI Taxonomy" id="89401"/>
    <lineage>
        <taxon>Bacteria</taxon>
        <taxon>Pseudomonadati</taxon>
        <taxon>Pseudomonadota</taxon>
        <taxon>Gammaproteobacteria</taxon>
        <taxon>Alteromonadales</taxon>
        <taxon>Colwelliaceae</taxon>
        <taxon>Colwellia</taxon>
    </lineage>
</organism>
<dbReference type="Proteomes" id="UP000321822">
    <property type="component" value="Unassembled WGS sequence"/>
</dbReference>
<sequence>MKTSIPLLGLLLASSTTAWAATETTKIERLEQLEKQVAELKKEVNTNTKTTTDLTPKIKVGGAVRFQYSYEDYDDDNKDRGGDFDFDVFRLDVNGSIGDVKLSAQYRWYQYMNVIHHADVAY</sequence>
<evidence type="ECO:0000256" key="2">
    <source>
        <dbReference type="SAM" id="SignalP"/>
    </source>
</evidence>
<evidence type="ECO:0000313" key="3">
    <source>
        <dbReference type="EMBL" id="TWX63689.1"/>
    </source>
</evidence>